<dbReference type="AlphaFoldDB" id="A0AAW2NP59"/>
<accession>A0AAW2NP59</accession>
<feature type="domain" description="hAT-like transposase RNase-H fold" evidence="2">
    <location>
        <begin position="330"/>
        <end position="372"/>
    </location>
</feature>
<proteinExistence type="predicted"/>
<dbReference type="EMBL" id="JACGWJ010000019">
    <property type="protein sequence ID" value="KAL0345675.1"/>
    <property type="molecule type" value="Genomic_DNA"/>
</dbReference>
<protein>
    <submittedName>
        <fullName evidence="3">AC transposase</fullName>
    </submittedName>
</protein>
<keyword evidence="1" id="KW-0238">DNA-binding</keyword>
<comment type="caution">
    <text evidence="3">The sequence shown here is derived from an EMBL/GenBank/DDBJ whole genome shotgun (WGS) entry which is preliminary data.</text>
</comment>
<reference evidence="3" key="2">
    <citation type="journal article" date="2024" name="Plant">
        <title>Genomic evolution and insights into agronomic trait innovations of Sesamum species.</title>
        <authorList>
            <person name="Miao H."/>
            <person name="Wang L."/>
            <person name="Qu L."/>
            <person name="Liu H."/>
            <person name="Sun Y."/>
            <person name="Le M."/>
            <person name="Wang Q."/>
            <person name="Wei S."/>
            <person name="Zheng Y."/>
            <person name="Lin W."/>
            <person name="Duan Y."/>
            <person name="Cao H."/>
            <person name="Xiong S."/>
            <person name="Wang X."/>
            <person name="Wei L."/>
            <person name="Li C."/>
            <person name="Ma Q."/>
            <person name="Ju M."/>
            <person name="Zhao R."/>
            <person name="Li G."/>
            <person name="Mu C."/>
            <person name="Tian Q."/>
            <person name="Mei H."/>
            <person name="Zhang T."/>
            <person name="Gao T."/>
            <person name="Zhang H."/>
        </authorList>
    </citation>
    <scope>NUCLEOTIDE SEQUENCE</scope>
    <source>
        <strain evidence="3">G02</strain>
    </source>
</reference>
<dbReference type="Pfam" id="PF14372">
    <property type="entry name" value="hAT-like_RNase-H"/>
    <property type="match status" value="1"/>
</dbReference>
<reference evidence="3" key="1">
    <citation type="submission" date="2020-06" db="EMBL/GenBank/DDBJ databases">
        <authorList>
            <person name="Li T."/>
            <person name="Hu X."/>
            <person name="Zhang T."/>
            <person name="Song X."/>
            <person name="Zhang H."/>
            <person name="Dai N."/>
            <person name="Sheng W."/>
            <person name="Hou X."/>
            <person name="Wei L."/>
        </authorList>
    </citation>
    <scope>NUCLEOTIDE SEQUENCE</scope>
    <source>
        <strain evidence="3">G02</strain>
        <tissue evidence="3">Leaf</tissue>
    </source>
</reference>
<organism evidence="3">
    <name type="scientific">Sesamum radiatum</name>
    <name type="common">Black benniseed</name>
    <dbReference type="NCBI Taxonomy" id="300843"/>
    <lineage>
        <taxon>Eukaryota</taxon>
        <taxon>Viridiplantae</taxon>
        <taxon>Streptophyta</taxon>
        <taxon>Embryophyta</taxon>
        <taxon>Tracheophyta</taxon>
        <taxon>Spermatophyta</taxon>
        <taxon>Magnoliopsida</taxon>
        <taxon>eudicotyledons</taxon>
        <taxon>Gunneridae</taxon>
        <taxon>Pentapetalae</taxon>
        <taxon>asterids</taxon>
        <taxon>lamiids</taxon>
        <taxon>Lamiales</taxon>
        <taxon>Pedaliaceae</taxon>
        <taxon>Sesamum</taxon>
    </lineage>
</organism>
<evidence type="ECO:0000313" key="3">
    <source>
        <dbReference type="EMBL" id="KAL0345675.1"/>
    </source>
</evidence>
<dbReference type="SUPFAM" id="SSF53098">
    <property type="entry name" value="Ribonuclease H-like"/>
    <property type="match status" value="1"/>
</dbReference>
<dbReference type="PANTHER" id="PTHR46481">
    <property type="entry name" value="ZINC FINGER BED DOMAIN-CONTAINING PROTEIN 4"/>
    <property type="match status" value="1"/>
</dbReference>
<sequence length="372" mass="43756">MIRFCKKWPRKIDIHQSFLKANQKVSGTQELGTQIFSQEETRCELASMVILHDYPLSIVDHIGFRRYSTSLQPCFNMISRNTLKNDIKKIYKEQRMKYYNLLEMSTDMWTSSNNNRGFMAVTGHFIDDHWILQSCILRFTYVPAPHTTEVLADKLVDALVDWNIDRKVSTITVDNCTTNDAMINHLLDKLPTNEMPLDRKVLHMRCCAHILNLIVKDGLEIISGSIERIRDSVVYWSASPGRIEKFEETARQLPVNCTKKLCLDCKTRWNSTYLILETAIIYKDVFPRLKIREKNYKSLPTEEDWVNAIEICGKLKLFHWVTEMFFGILYPTLNFYFQKICDIKVKLDEWMKSPNVLMQDMALRMLGKYDKY</sequence>
<dbReference type="InterPro" id="IPR025525">
    <property type="entry name" value="hAT-like_transposase_RNase-H"/>
</dbReference>
<dbReference type="InterPro" id="IPR012337">
    <property type="entry name" value="RNaseH-like_sf"/>
</dbReference>
<dbReference type="PANTHER" id="PTHR46481:SF11">
    <property type="entry name" value="ZINC FINGER BED DOMAIN-CONTAINING PROTEIN RICESLEEPER 2-LIKE"/>
    <property type="match status" value="1"/>
</dbReference>
<evidence type="ECO:0000259" key="2">
    <source>
        <dbReference type="Pfam" id="PF14372"/>
    </source>
</evidence>
<evidence type="ECO:0000256" key="1">
    <source>
        <dbReference type="ARBA" id="ARBA00023125"/>
    </source>
</evidence>
<dbReference type="InterPro" id="IPR052035">
    <property type="entry name" value="ZnF_BED_domain_contain"/>
</dbReference>
<name>A0AAW2NP59_SESRA</name>
<gene>
    <name evidence="3" type="ORF">Sradi_4398800</name>
</gene>
<dbReference type="GO" id="GO:0003677">
    <property type="term" value="F:DNA binding"/>
    <property type="evidence" value="ECO:0007669"/>
    <property type="project" value="UniProtKB-KW"/>
</dbReference>